<keyword evidence="1" id="KW-0472">Membrane</keyword>
<feature type="transmembrane region" description="Helical" evidence="1">
    <location>
        <begin position="222"/>
        <end position="239"/>
    </location>
</feature>
<feature type="transmembrane region" description="Helical" evidence="1">
    <location>
        <begin position="164"/>
        <end position="183"/>
    </location>
</feature>
<proteinExistence type="predicted"/>
<organism evidence="2 3">
    <name type="scientific">Streptomyces corynorhini</name>
    <dbReference type="NCBI Taxonomy" id="2282652"/>
    <lineage>
        <taxon>Bacteria</taxon>
        <taxon>Bacillati</taxon>
        <taxon>Actinomycetota</taxon>
        <taxon>Actinomycetes</taxon>
        <taxon>Kitasatosporales</taxon>
        <taxon>Streptomycetaceae</taxon>
        <taxon>Streptomyces</taxon>
    </lineage>
</organism>
<keyword evidence="1" id="KW-1133">Transmembrane helix</keyword>
<dbReference type="AlphaFoldDB" id="A0A370B741"/>
<dbReference type="OrthoDB" id="3827723at2"/>
<name>A0A370B741_9ACTN</name>
<feature type="transmembrane region" description="Helical" evidence="1">
    <location>
        <begin position="195"/>
        <end position="216"/>
    </location>
</feature>
<evidence type="ECO:0000313" key="3">
    <source>
        <dbReference type="Proteomes" id="UP000253741"/>
    </source>
</evidence>
<gene>
    <name evidence="2" type="ORF">DVH02_22735</name>
</gene>
<feature type="transmembrane region" description="Helical" evidence="1">
    <location>
        <begin position="251"/>
        <end position="268"/>
    </location>
</feature>
<sequence length="299" mass="30834">MSDRTSGPRDPLSRLYPAAYRAAHGREIIDVHRELTADLPRAARLRADADLAAHALRVRLGLDSASPAGRLLALAAPFALAAGAVDSGLRLTSWYASLVRSPAPAWVQLSTMDGAWGLYLLFSALVCVGAVVALTGRWTLGAGTAVGGLLGTAAQWPLAPPTHGDGAVAPVMALLTAAVVLGCPQDLRADRRLSVAAGAAAAVAWFPVVVARTGAFGVSTDYGAWPLLVLAFTGAWLAVRARSSGLREAGALALASPPLVACAYTNAWGDLRPVLGGVLVLLSAVAVVAVTFRGVRRRR</sequence>
<comment type="caution">
    <text evidence="2">The sequence shown here is derived from an EMBL/GenBank/DDBJ whole genome shotgun (WGS) entry which is preliminary data.</text>
</comment>
<accession>A0A370B741</accession>
<dbReference type="RefSeq" id="WP_114625674.1">
    <property type="nucleotide sequence ID" value="NZ_QQNA01000187.1"/>
</dbReference>
<evidence type="ECO:0000256" key="1">
    <source>
        <dbReference type="SAM" id="Phobius"/>
    </source>
</evidence>
<keyword evidence="3" id="KW-1185">Reference proteome</keyword>
<protein>
    <submittedName>
        <fullName evidence="2">Uncharacterized protein</fullName>
    </submittedName>
</protein>
<evidence type="ECO:0000313" key="2">
    <source>
        <dbReference type="EMBL" id="RDG35944.1"/>
    </source>
</evidence>
<reference evidence="2 3" key="1">
    <citation type="submission" date="2018-07" db="EMBL/GenBank/DDBJ databases">
        <title>Streptomyces species from bats.</title>
        <authorList>
            <person name="Dunlap C."/>
        </authorList>
    </citation>
    <scope>NUCLEOTIDE SEQUENCE [LARGE SCALE GENOMIC DNA]</scope>
    <source>
        <strain evidence="2 3">AC230</strain>
    </source>
</reference>
<keyword evidence="1" id="KW-0812">Transmembrane</keyword>
<dbReference type="EMBL" id="QQNA01000187">
    <property type="protein sequence ID" value="RDG35944.1"/>
    <property type="molecule type" value="Genomic_DNA"/>
</dbReference>
<feature type="transmembrane region" description="Helical" evidence="1">
    <location>
        <begin position="274"/>
        <end position="295"/>
    </location>
</feature>
<dbReference type="Proteomes" id="UP000253741">
    <property type="component" value="Unassembled WGS sequence"/>
</dbReference>
<feature type="transmembrane region" description="Helical" evidence="1">
    <location>
        <begin position="116"/>
        <end position="133"/>
    </location>
</feature>